<keyword evidence="3" id="KW-1185">Reference proteome</keyword>
<reference evidence="2 3" key="1">
    <citation type="submission" date="2016-07" db="EMBL/GenBank/DDBJ databases">
        <title>Multi-omics approach to identify versatile polysaccharide utilization systems of a marine flavobacterium Gramella flava.</title>
        <authorList>
            <person name="Tang K."/>
        </authorList>
    </citation>
    <scope>NUCLEOTIDE SEQUENCE [LARGE SCALE GENOMIC DNA]</scope>
    <source>
        <strain evidence="2 3">JLT2011</strain>
    </source>
</reference>
<dbReference type="STRING" id="1229726.GRFL_0079"/>
<proteinExistence type="predicted"/>
<feature type="domain" description="Glycosyltransferase 2-like" evidence="1">
    <location>
        <begin position="11"/>
        <end position="116"/>
    </location>
</feature>
<sequence>MKITTNQFAAFIITYNRPEIIGNTITKINEQSFPPEKILVVDNSESDVTKEAIEKLGYENLEYYRVGYNSGPAGGSKIGLEKLSAEGYDWIYWGDDNNPPRDETVFRRFFECIEELQRAGESIGMFCGKGGKFNKITGRIRSMSNQELEGKEIAEIDVVAGGQTLLVNAEIVKKGILPDASLFFSFEDLDMSLKAGTIGFKSYTDAKTWLEIRKNYGDIRTHYRPSGSSFGDQTKLHRNFYSLRNLLIIYWRNQFIFAVIFLLIKSLMKMLVSFKFGWKHGIINARLTYQALFQFVSGKLINFLKI</sequence>
<dbReference type="InterPro" id="IPR029044">
    <property type="entry name" value="Nucleotide-diphossugar_trans"/>
</dbReference>
<dbReference type="Pfam" id="PF00535">
    <property type="entry name" value="Glycos_transf_2"/>
    <property type="match status" value="1"/>
</dbReference>
<dbReference type="SUPFAM" id="SSF53448">
    <property type="entry name" value="Nucleotide-diphospho-sugar transferases"/>
    <property type="match status" value="1"/>
</dbReference>
<dbReference type="InterPro" id="IPR001173">
    <property type="entry name" value="Glyco_trans_2-like"/>
</dbReference>
<organism evidence="2 3">
    <name type="scientific">Christiangramia flava JLT2011</name>
    <dbReference type="NCBI Taxonomy" id="1229726"/>
    <lineage>
        <taxon>Bacteria</taxon>
        <taxon>Pseudomonadati</taxon>
        <taxon>Bacteroidota</taxon>
        <taxon>Flavobacteriia</taxon>
        <taxon>Flavobacteriales</taxon>
        <taxon>Flavobacteriaceae</taxon>
        <taxon>Christiangramia</taxon>
    </lineage>
</organism>
<gene>
    <name evidence="2" type="ORF">GRFL_0079</name>
</gene>
<dbReference type="Gene3D" id="3.90.550.10">
    <property type="entry name" value="Spore Coat Polysaccharide Biosynthesis Protein SpsA, Chain A"/>
    <property type="match status" value="1"/>
</dbReference>
<dbReference type="KEGG" id="gfl:GRFL_0079"/>
<dbReference type="EMBL" id="CP016359">
    <property type="protein sequence ID" value="APU66803.1"/>
    <property type="molecule type" value="Genomic_DNA"/>
</dbReference>
<protein>
    <submittedName>
        <fullName evidence="2">RfbE</fullName>
    </submittedName>
</protein>
<name>A0A1L7I0S9_9FLAO</name>
<evidence type="ECO:0000259" key="1">
    <source>
        <dbReference type="Pfam" id="PF00535"/>
    </source>
</evidence>
<evidence type="ECO:0000313" key="3">
    <source>
        <dbReference type="Proteomes" id="UP000186230"/>
    </source>
</evidence>
<evidence type="ECO:0000313" key="2">
    <source>
        <dbReference type="EMBL" id="APU66803.1"/>
    </source>
</evidence>
<dbReference type="Proteomes" id="UP000186230">
    <property type="component" value="Chromosome"/>
</dbReference>
<accession>A0A1L7I0S9</accession>
<dbReference type="AlphaFoldDB" id="A0A1L7I0S9"/>
<dbReference type="RefSeq" id="WP_158091630.1">
    <property type="nucleotide sequence ID" value="NZ_AMRU01000010.1"/>
</dbReference>